<dbReference type="OrthoDB" id="7865991at2"/>
<dbReference type="AlphaFoldDB" id="A0A1I6RU47"/>
<protein>
    <submittedName>
        <fullName evidence="2">Uncharacterized protein</fullName>
    </submittedName>
</protein>
<organism evidence="2 3">
    <name type="scientific">Sulfitobacter marinus</name>
    <dbReference type="NCBI Taxonomy" id="394264"/>
    <lineage>
        <taxon>Bacteria</taxon>
        <taxon>Pseudomonadati</taxon>
        <taxon>Pseudomonadota</taxon>
        <taxon>Alphaproteobacteria</taxon>
        <taxon>Rhodobacterales</taxon>
        <taxon>Roseobacteraceae</taxon>
        <taxon>Sulfitobacter</taxon>
    </lineage>
</organism>
<evidence type="ECO:0000313" key="2">
    <source>
        <dbReference type="EMBL" id="SFS67978.1"/>
    </source>
</evidence>
<feature type="coiled-coil region" evidence="1">
    <location>
        <begin position="5"/>
        <end position="93"/>
    </location>
</feature>
<sequence length="147" mass="16400">MSTEGQRHAAELARLEARKKELDDALMRLARDEAEALEVAELAQQVQQLENEVEAARVATNMEKTMTDPNNIKKAAADNRQKAEAELDKLAKSVQRDGETFEKAYFRALETDMGKAIMQARDDAQELERGGITSMDVVEAHKKLVDG</sequence>
<proteinExistence type="predicted"/>
<name>A0A1I6RU47_9RHOB</name>
<dbReference type="STRING" id="394264.SAMN04488040_1482"/>
<dbReference type="Proteomes" id="UP000199239">
    <property type="component" value="Unassembled WGS sequence"/>
</dbReference>
<gene>
    <name evidence="2" type="ORF">SAMN04488040_1482</name>
</gene>
<keyword evidence="3" id="KW-1185">Reference proteome</keyword>
<evidence type="ECO:0000256" key="1">
    <source>
        <dbReference type="SAM" id="Coils"/>
    </source>
</evidence>
<keyword evidence="1" id="KW-0175">Coiled coil</keyword>
<reference evidence="3" key="1">
    <citation type="submission" date="2016-10" db="EMBL/GenBank/DDBJ databases">
        <authorList>
            <person name="Varghese N."/>
            <person name="Submissions S."/>
        </authorList>
    </citation>
    <scope>NUCLEOTIDE SEQUENCE [LARGE SCALE GENOMIC DNA]</scope>
    <source>
        <strain evidence="3">DSM 23422</strain>
    </source>
</reference>
<dbReference type="RefSeq" id="WP_093915705.1">
    <property type="nucleotide sequence ID" value="NZ_FPAJ01000002.1"/>
</dbReference>
<evidence type="ECO:0000313" key="3">
    <source>
        <dbReference type="Proteomes" id="UP000199239"/>
    </source>
</evidence>
<dbReference type="EMBL" id="FPAJ01000002">
    <property type="protein sequence ID" value="SFS67978.1"/>
    <property type="molecule type" value="Genomic_DNA"/>
</dbReference>
<accession>A0A1I6RU47</accession>